<dbReference type="OrthoDB" id="6080404at2759"/>
<comment type="caution">
    <text evidence="6">The sequence shown here is derived from an EMBL/GenBank/DDBJ whole genome shotgun (WGS) entry which is preliminary data.</text>
</comment>
<evidence type="ECO:0000259" key="5">
    <source>
        <dbReference type="Pfam" id="PF01145"/>
    </source>
</evidence>
<accession>A0A226D4W2</accession>
<dbReference type="OMA" id="MGNVQTV"/>
<dbReference type="Pfam" id="PF01145">
    <property type="entry name" value="Band_7"/>
    <property type="match status" value="1"/>
</dbReference>
<reference evidence="6 7" key="1">
    <citation type="submission" date="2015-12" db="EMBL/GenBank/DDBJ databases">
        <title>The genome of Folsomia candida.</title>
        <authorList>
            <person name="Faddeeva A."/>
            <person name="Derks M.F."/>
            <person name="Anvar Y."/>
            <person name="Smit S."/>
            <person name="Van Straalen N."/>
            <person name="Roelofs D."/>
        </authorList>
    </citation>
    <scope>NUCLEOTIDE SEQUENCE [LARGE SCALE GENOMIC DNA]</scope>
    <source>
        <strain evidence="6 7">VU population</strain>
        <tissue evidence="6">Whole body</tissue>
    </source>
</reference>
<organism evidence="6 7">
    <name type="scientific">Folsomia candida</name>
    <name type="common">Springtail</name>
    <dbReference type="NCBI Taxonomy" id="158441"/>
    <lineage>
        <taxon>Eukaryota</taxon>
        <taxon>Metazoa</taxon>
        <taxon>Ecdysozoa</taxon>
        <taxon>Arthropoda</taxon>
        <taxon>Hexapoda</taxon>
        <taxon>Collembola</taxon>
        <taxon>Entomobryomorpha</taxon>
        <taxon>Isotomoidea</taxon>
        <taxon>Isotomidae</taxon>
        <taxon>Proisotominae</taxon>
        <taxon>Folsomia</taxon>
    </lineage>
</organism>
<feature type="domain" description="Band 7" evidence="5">
    <location>
        <begin position="19"/>
        <end position="88"/>
    </location>
</feature>
<dbReference type="EMBL" id="LNIX01000033">
    <property type="protein sequence ID" value="OXA40595.1"/>
    <property type="molecule type" value="Genomic_DNA"/>
</dbReference>
<proteinExistence type="inferred from homology"/>
<keyword evidence="3" id="KW-0472">Membrane</keyword>
<dbReference type="InterPro" id="IPR036013">
    <property type="entry name" value="Band_7/SPFH_dom_sf"/>
</dbReference>
<dbReference type="Proteomes" id="UP000198287">
    <property type="component" value="Unassembled WGS sequence"/>
</dbReference>
<gene>
    <name evidence="6" type="ORF">Fcan01_24799</name>
</gene>
<dbReference type="Gene3D" id="3.30.479.30">
    <property type="entry name" value="Band 7 domain"/>
    <property type="match status" value="1"/>
</dbReference>
<evidence type="ECO:0000256" key="1">
    <source>
        <dbReference type="ARBA" id="ARBA00004370"/>
    </source>
</evidence>
<evidence type="ECO:0000313" key="6">
    <source>
        <dbReference type="EMBL" id="OXA40595.1"/>
    </source>
</evidence>
<evidence type="ECO:0000256" key="3">
    <source>
        <dbReference type="ARBA" id="ARBA00023136"/>
    </source>
</evidence>
<name>A0A226D4W2_FOLCA</name>
<sequence length="341" mass="36664">MVRLRSATTVLGLGISPRTLTVEEVYRDRDQFASLVREVAAPDVGRMGIEILSFTIKDVFDDVEYLSSLGKSQTANVRRDADVGVAQAGRDAGIRESECQKSAMDVKYSTDTKVEDCFRIYKLQQAAFDKEINTAKAEAALAYELSAAKVSQKLKHEEKLCDVIERRKLVEVEEQEVQRKERDLVAAVKLPAEAEAYRVQTVAEGRRTETLEVARAEAERIRKIGQAESEAIAAVGKSQAETMKAKASSYANFGNAGICAMITQHLPQIAAEVSAPLAKIEDILIIGGNKDGSSLVGELTKTIGTLNPCVQALTGINIASAVGQKLSGSGSASGDGKGRGK</sequence>
<dbReference type="GO" id="GO:0045661">
    <property type="term" value="P:regulation of myoblast differentiation"/>
    <property type="evidence" value="ECO:0007669"/>
    <property type="project" value="TreeGrafter"/>
</dbReference>
<dbReference type="AlphaFoldDB" id="A0A226D4W2"/>
<dbReference type="SUPFAM" id="SSF117892">
    <property type="entry name" value="Band 7/SPFH domain"/>
    <property type="match status" value="1"/>
</dbReference>
<keyword evidence="7" id="KW-1185">Reference proteome</keyword>
<dbReference type="CDD" id="cd03399">
    <property type="entry name" value="SPFH_flotillin"/>
    <property type="match status" value="1"/>
</dbReference>
<dbReference type="GO" id="GO:0072659">
    <property type="term" value="P:protein localization to plasma membrane"/>
    <property type="evidence" value="ECO:0007669"/>
    <property type="project" value="TreeGrafter"/>
</dbReference>
<dbReference type="InterPro" id="IPR001107">
    <property type="entry name" value="Band_7"/>
</dbReference>
<evidence type="ECO:0000256" key="4">
    <source>
        <dbReference type="RuleBase" id="RU366054"/>
    </source>
</evidence>
<dbReference type="InterPro" id="IPR027705">
    <property type="entry name" value="Flotillin_fam"/>
</dbReference>
<dbReference type="GO" id="GO:0002020">
    <property type="term" value="F:protease binding"/>
    <property type="evidence" value="ECO:0007669"/>
    <property type="project" value="TreeGrafter"/>
</dbReference>
<dbReference type="GO" id="GO:0031410">
    <property type="term" value="C:cytoplasmic vesicle"/>
    <property type="evidence" value="ECO:0007669"/>
    <property type="project" value="TreeGrafter"/>
</dbReference>
<dbReference type="PANTHER" id="PTHR13806:SF46">
    <property type="entry name" value="FLOTILLIN-1-RELATED"/>
    <property type="match status" value="1"/>
</dbReference>
<dbReference type="STRING" id="158441.A0A226D4W2"/>
<comment type="subcellular location">
    <subcellularLocation>
        <location evidence="1">Membrane</location>
    </subcellularLocation>
</comment>
<evidence type="ECO:0000313" key="7">
    <source>
        <dbReference type="Proteomes" id="UP000198287"/>
    </source>
</evidence>
<dbReference type="PANTHER" id="PTHR13806">
    <property type="entry name" value="FLOTILLIN-RELATED"/>
    <property type="match status" value="1"/>
</dbReference>
<dbReference type="GO" id="GO:0016600">
    <property type="term" value="C:flotillin complex"/>
    <property type="evidence" value="ECO:0007669"/>
    <property type="project" value="TreeGrafter"/>
</dbReference>
<protein>
    <submittedName>
        <fullName evidence="6">Flotillin-2</fullName>
    </submittedName>
</protein>
<evidence type="ECO:0000256" key="2">
    <source>
        <dbReference type="ARBA" id="ARBA00007161"/>
    </source>
</evidence>
<comment type="similarity">
    <text evidence="2 4">Belongs to the band 7/mec-2 family. Flotillin subfamily.</text>
</comment>